<dbReference type="PANTHER" id="PTHR13271">
    <property type="entry name" value="UNCHARACTERIZED PUTATIVE METHYLTRANSFERASE"/>
    <property type="match status" value="1"/>
</dbReference>
<dbReference type="InterPro" id="IPR046341">
    <property type="entry name" value="SET_dom_sf"/>
</dbReference>
<dbReference type="PANTHER" id="PTHR13271:SF154">
    <property type="entry name" value="GRIP DOMAIN-CONTAINING PROTEIN"/>
    <property type="match status" value="1"/>
</dbReference>
<evidence type="ECO:0000313" key="1">
    <source>
        <dbReference type="EMBL" id="CAK0857702.1"/>
    </source>
</evidence>
<dbReference type="EMBL" id="CAUYUJ010015749">
    <property type="protein sequence ID" value="CAK0857702.1"/>
    <property type="molecule type" value="Genomic_DNA"/>
</dbReference>
<sequence length="579" mass="60015">LAAALEVPLLDPPAVARAAVDALQVLVMSDLELCFWPPPPASAADARAALRRLRPCSRRRALVAARTALQSAADAAASAEEACCLRAALAVAQRETDAFCSAPPTQPAAGGDMPLLTGAEGGGVWAHPSLRSRPLLDRGSGLVAAAGPIGAGEDVLRVPESALLNVFSALQSPTFGPAGRGLLAAGVHAEAVTMLFAIAEKRRRAAMAAGEAAAMAAEAPWLELLARAPPLEEATQLAAWPREAVEALGSEEIAGAVATSVASLWDLCRSAKDAVAALPEAAREALGGPVGFDDLLWARCLFDGRAVEVDLEAPPGLRAEAGEAPPNGEEGPAQQWVLLGGGVAPQQARVACPRRVVCLAPVVDLLNHSANGACAPPHFCPQRRALVLASIARVATGAELCLSYGALQSWELLMYYGFCPRENLHDRLTLSLSPPDAGPSAAVREVLANLHGVPSEHALRPAAAAAEEVAAGEGEGWDRLGIAPPQLLRCLRLFLAEDPERVDLSAAPGAACVLELDCQCLSAMEALLQGMAEPFGPLQAPLPLWYPLHGAAVEAFRASQRALVAANEGAVARLRERLT</sequence>
<accession>A0ABN9UFL4</accession>
<name>A0ABN9UFL4_9DINO</name>
<protein>
    <recommendedName>
        <fullName evidence="3">SET domain-containing protein</fullName>
    </recommendedName>
</protein>
<reference evidence="1" key="1">
    <citation type="submission" date="2023-10" db="EMBL/GenBank/DDBJ databases">
        <authorList>
            <person name="Chen Y."/>
            <person name="Shah S."/>
            <person name="Dougan E. K."/>
            <person name="Thang M."/>
            <person name="Chan C."/>
        </authorList>
    </citation>
    <scope>NUCLEOTIDE SEQUENCE [LARGE SCALE GENOMIC DNA]</scope>
</reference>
<gene>
    <name evidence="1" type="ORF">PCOR1329_LOCUS47720</name>
</gene>
<keyword evidence="2" id="KW-1185">Reference proteome</keyword>
<dbReference type="InterPro" id="IPR050600">
    <property type="entry name" value="SETD3_SETD6_MTase"/>
</dbReference>
<dbReference type="SUPFAM" id="SSF82199">
    <property type="entry name" value="SET domain"/>
    <property type="match status" value="1"/>
</dbReference>
<feature type="non-terminal residue" evidence="1">
    <location>
        <position position="579"/>
    </location>
</feature>
<proteinExistence type="predicted"/>
<evidence type="ECO:0000313" key="2">
    <source>
        <dbReference type="Proteomes" id="UP001189429"/>
    </source>
</evidence>
<dbReference type="Gene3D" id="3.90.1410.10">
    <property type="entry name" value="set domain protein methyltransferase, domain 1"/>
    <property type="match status" value="1"/>
</dbReference>
<dbReference type="Proteomes" id="UP001189429">
    <property type="component" value="Unassembled WGS sequence"/>
</dbReference>
<evidence type="ECO:0008006" key="3">
    <source>
        <dbReference type="Google" id="ProtNLM"/>
    </source>
</evidence>
<comment type="caution">
    <text evidence="1">The sequence shown here is derived from an EMBL/GenBank/DDBJ whole genome shotgun (WGS) entry which is preliminary data.</text>
</comment>
<dbReference type="CDD" id="cd10527">
    <property type="entry name" value="SET_LSMT"/>
    <property type="match status" value="1"/>
</dbReference>
<organism evidence="1 2">
    <name type="scientific">Prorocentrum cordatum</name>
    <dbReference type="NCBI Taxonomy" id="2364126"/>
    <lineage>
        <taxon>Eukaryota</taxon>
        <taxon>Sar</taxon>
        <taxon>Alveolata</taxon>
        <taxon>Dinophyceae</taxon>
        <taxon>Prorocentrales</taxon>
        <taxon>Prorocentraceae</taxon>
        <taxon>Prorocentrum</taxon>
    </lineage>
</organism>
<feature type="non-terminal residue" evidence="1">
    <location>
        <position position="1"/>
    </location>
</feature>